<dbReference type="Proteomes" id="UP000829494">
    <property type="component" value="Chromosome"/>
</dbReference>
<keyword evidence="2" id="KW-1185">Reference proteome</keyword>
<dbReference type="RefSeq" id="WP_003985440.1">
    <property type="nucleotide sequence ID" value="NZ_CP043497.1"/>
</dbReference>
<protein>
    <submittedName>
        <fullName evidence="1">Uncharacterized protein</fullName>
    </submittedName>
</protein>
<reference evidence="1 2" key="1">
    <citation type="submission" date="2022-03" db="EMBL/GenBank/DDBJ databases">
        <title>Complete genome of Streptomyces rimosus ssp. rimosus R7 (=ATCC 10970).</title>
        <authorList>
            <person name="Beganovic S."/>
            <person name="Ruckert C."/>
            <person name="Busche T."/>
            <person name="Kalinowski J."/>
            <person name="Wittmann C."/>
        </authorList>
    </citation>
    <scope>NUCLEOTIDE SEQUENCE [LARGE SCALE GENOMIC DNA]</scope>
    <source>
        <strain evidence="1 2">R7</strain>
    </source>
</reference>
<proteinExistence type="predicted"/>
<dbReference type="EMBL" id="CP094298">
    <property type="protein sequence ID" value="UNZ02401.1"/>
    <property type="molecule type" value="Genomic_DNA"/>
</dbReference>
<name>A0ABY3YXQ8_STRRM</name>
<sequence>MTETSVSPTRQLGAWQLRATVPRATPGVRPDVHLLRAGQRVRLEYTGDLLEQLLATLDGSDDDR</sequence>
<dbReference type="GeneID" id="66858514"/>
<accession>A0ABY3YXQ8</accession>
<evidence type="ECO:0000313" key="1">
    <source>
        <dbReference type="EMBL" id="UNZ02401.1"/>
    </source>
</evidence>
<evidence type="ECO:0000313" key="2">
    <source>
        <dbReference type="Proteomes" id="UP000829494"/>
    </source>
</evidence>
<organism evidence="1 2">
    <name type="scientific">Streptomyces rimosus subsp. rimosus</name>
    <dbReference type="NCBI Taxonomy" id="132474"/>
    <lineage>
        <taxon>Bacteria</taxon>
        <taxon>Bacillati</taxon>
        <taxon>Actinomycetota</taxon>
        <taxon>Actinomycetes</taxon>
        <taxon>Kitasatosporales</taxon>
        <taxon>Streptomycetaceae</taxon>
        <taxon>Streptomyces</taxon>
    </lineage>
</organism>
<gene>
    <name evidence="1" type="ORF">SRIMR7_09595</name>
</gene>